<protein>
    <submittedName>
        <fullName evidence="1">Uncharacterized protein</fullName>
    </submittedName>
</protein>
<accession>K2BWI7</accession>
<dbReference type="AlphaFoldDB" id="K2BWI7"/>
<reference evidence="1" key="1">
    <citation type="journal article" date="2012" name="Science">
        <title>Fermentation, hydrogen, and sulfur metabolism in multiple uncultivated bacterial phyla.</title>
        <authorList>
            <person name="Wrighton K.C."/>
            <person name="Thomas B.C."/>
            <person name="Sharon I."/>
            <person name="Miller C.S."/>
            <person name="Castelle C.J."/>
            <person name="VerBerkmoes N.C."/>
            <person name="Wilkins M.J."/>
            <person name="Hettich R.L."/>
            <person name="Lipton M.S."/>
            <person name="Williams K.H."/>
            <person name="Long P.E."/>
            <person name="Banfield J.F."/>
        </authorList>
    </citation>
    <scope>NUCLEOTIDE SEQUENCE [LARGE SCALE GENOMIC DNA]</scope>
</reference>
<comment type="caution">
    <text evidence="1">The sequence shown here is derived from an EMBL/GenBank/DDBJ whole genome shotgun (WGS) entry which is preliminary data.</text>
</comment>
<sequence>MVKLDLGALQKINNTAILSEETPVSTPTVENITPVENTDLTPQKPKISLSKLMWLPDVPETNPIVEAEKIPEIKLEIEETQIEIISESPNVGEILIPKIEEANFVLTEKQEEALIEEEIAEEVAEANSGSESLFIQEEKKEEKEEEIVNLTWKEFFPNFDLGKEFNLFDDEEEKANVSATTNPVETEIPNTQIINSQEEIAVTDISTAIEENNNVINPEKEEAIPVLDLTETKAETEEIINLNNATETAEVQEIAENEPLPDTQDYVNKVKTDLSAKRLLGWIKSFNKKVVISALSVVLLWIWIFGFFNIWNLGKINIFENGNTDTPPVLTNSWSNYVEWVDYFIVTTRKSNPKAKKATANTWALDNTWTTNTETPEIALSWSLNTDSPETTSSWEIISTWAININQAPDDTVVITPDIQ</sequence>
<gene>
    <name evidence="1" type="ORF">ACD_49C00029G0027</name>
</gene>
<dbReference type="EMBL" id="AMFJ01021615">
    <property type="protein sequence ID" value="EKD66599.1"/>
    <property type="molecule type" value="Genomic_DNA"/>
</dbReference>
<proteinExistence type="predicted"/>
<organism evidence="1">
    <name type="scientific">uncultured bacterium</name>
    <name type="common">gcode 4</name>
    <dbReference type="NCBI Taxonomy" id="1234023"/>
    <lineage>
        <taxon>Bacteria</taxon>
        <taxon>environmental samples</taxon>
    </lineage>
</organism>
<name>K2BWI7_9BACT</name>
<evidence type="ECO:0000313" key="1">
    <source>
        <dbReference type="EMBL" id="EKD66599.1"/>
    </source>
</evidence>